<dbReference type="AlphaFoldDB" id="A0A6A5GLM0"/>
<keyword evidence="5" id="KW-0539">Nucleus</keyword>
<dbReference type="GO" id="GO:0046983">
    <property type="term" value="F:protein dimerization activity"/>
    <property type="evidence" value="ECO:0007669"/>
    <property type="project" value="InterPro"/>
</dbReference>
<dbReference type="GO" id="GO:0005634">
    <property type="term" value="C:nucleus"/>
    <property type="evidence" value="ECO:0007669"/>
    <property type="project" value="UniProtKB-SubCell"/>
</dbReference>
<dbReference type="KEGG" id="crq:GCK72_012673"/>
<evidence type="ECO:0000313" key="8">
    <source>
        <dbReference type="EMBL" id="KAF1756220.1"/>
    </source>
</evidence>
<evidence type="ECO:0000256" key="4">
    <source>
        <dbReference type="ARBA" id="ARBA00022833"/>
    </source>
</evidence>
<comment type="subcellular location">
    <subcellularLocation>
        <location evidence="1">Nucleus</location>
    </subcellularLocation>
</comment>
<dbReference type="PANTHER" id="PTHR46481">
    <property type="entry name" value="ZINC FINGER BED DOMAIN-CONTAINING PROTEIN 4"/>
    <property type="match status" value="1"/>
</dbReference>
<evidence type="ECO:0000256" key="6">
    <source>
        <dbReference type="SAM" id="MobiDB-lite"/>
    </source>
</evidence>
<feature type="compositionally biased region" description="Acidic residues" evidence="6">
    <location>
        <begin position="504"/>
        <end position="517"/>
    </location>
</feature>
<name>A0A6A5GLM0_CAERE</name>
<sequence>MENSKYVRNRSIIRTPRSHSEANDALVLAFCTSNVSFRFVKNRFFKLFCRSLDPDYELLSPDAIRRKLSENSKEYKRRTKTELLQMNKCFISVDGWDGKFETVAIYAVYVYYIDSSFRRKKTLLGIRQLKGKSTAENVGDLVTEVLQEFDIEMGQVIGGICDAGSNLKCFLDKNSLYHVHCIAHSVSLILKAAAEMPSMSPILAKVNKLASHLSRSKTDRTIFRERSTALKIAGRIPLPFCITRWGGSAMLAKAYLDHFQSISSLSNFQTFLLDSTEKDALEHFVNVTSPYLEAISQGETDDSFSSSILVQYASLHHFIKSLEQRKTITRLLSDETLNRYIGYLENDACLIATFVDPRYAYMPGVINSLKWEDVEAIVENYCGTICGISNGVCSIWNYKGRFFIDANYALFQNEIVEYEALIRAARPPVTSSPLHFWHTQSTRFPQLSRLASHFLSIPMSSAQVERLFSRCGDILSSCKRNRLTATTLNDMLLNSALGQLNLASDDEESDFESDGESENSPIVSSVPAPSTIDPSTSTAPPAVASTSNTI</sequence>
<dbReference type="PANTHER" id="PTHR46481:SF10">
    <property type="entry name" value="ZINC FINGER BED DOMAIN-CONTAINING PROTEIN 39"/>
    <property type="match status" value="1"/>
</dbReference>
<reference evidence="8 9" key="1">
    <citation type="submission" date="2019-12" db="EMBL/GenBank/DDBJ databases">
        <title>Chromosome-level assembly of the Caenorhabditis remanei genome.</title>
        <authorList>
            <person name="Teterina A.A."/>
            <person name="Willis J.H."/>
            <person name="Phillips P.C."/>
        </authorList>
    </citation>
    <scope>NUCLEOTIDE SEQUENCE [LARGE SCALE GENOMIC DNA]</scope>
    <source>
        <strain evidence="8 9">PX506</strain>
        <tissue evidence="8">Whole organism</tissue>
    </source>
</reference>
<feature type="compositionally biased region" description="Polar residues" evidence="6">
    <location>
        <begin position="532"/>
        <end position="550"/>
    </location>
</feature>
<dbReference type="Pfam" id="PF05699">
    <property type="entry name" value="Dimer_Tnp_hAT"/>
    <property type="match status" value="1"/>
</dbReference>
<protein>
    <recommendedName>
        <fullName evidence="7">HAT C-terminal dimerisation domain-containing protein</fullName>
    </recommendedName>
</protein>
<dbReference type="RefSeq" id="XP_053584077.1">
    <property type="nucleotide sequence ID" value="XM_053729305.1"/>
</dbReference>
<feature type="region of interest" description="Disordered" evidence="6">
    <location>
        <begin position="504"/>
        <end position="550"/>
    </location>
</feature>
<accession>A0A6A5GLM0</accession>
<evidence type="ECO:0000256" key="3">
    <source>
        <dbReference type="ARBA" id="ARBA00022771"/>
    </source>
</evidence>
<dbReference type="InterPro" id="IPR008906">
    <property type="entry name" value="HATC_C_dom"/>
</dbReference>
<evidence type="ECO:0000313" key="9">
    <source>
        <dbReference type="Proteomes" id="UP000483820"/>
    </source>
</evidence>
<evidence type="ECO:0000256" key="1">
    <source>
        <dbReference type="ARBA" id="ARBA00004123"/>
    </source>
</evidence>
<dbReference type="EMBL" id="WUAV01000004">
    <property type="protein sequence ID" value="KAF1756220.1"/>
    <property type="molecule type" value="Genomic_DNA"/>
</dbReference>
<keyword evidence="4" id="KW-0862">Zinc</keyword>
<comment type="caution">
    <text evidence="8">The sequence shown here is derived from an EMBL/GenBank/DDBJ whole genome shotgun (WGS) entry which is preliminary data.</text>
</comment>
<dbReference type="SUPFAM" id="SSF53098">
    <property type="entry name" value="Ribonuclease H-like"/>
    <property type="match status" value="1"/>
</dbReference>
<evidence type="ECO:0000259" key="7">
    <source>
        <dbReference type="Pfam" id="PF05699"/>
    </source>
</evidence>
<evidence type="ECO:0000256" key="5">
    <source>
        <dbReference type="ARBA" id="ARBA00023242"/>
    </source>
</evidence>
<dbReference type="InterPro" id="IPR052035">
    <property type="entry name" value="ZnF_BED_domain_contain"/>
</dbReference>
<dbReference type="Proteomes" id="UP000483820">
    <property type="component" value="Chromosome IV"/>
</dbReference>
<keyword evidence="3" id="KW-0863">Zinc-finger</keyword>
<evidence type="ECO:0000256" key="2">
    <source>
        <dbReference type="ARBA" id="ARBA00022723"/>
    </source>
</evidence>
<dbReference type="InterPro" id="IPR012337">
    <property type="entry name" value="RNaseH-like_sf"/>
</dbReference>
<organism evidence="8 9">
    <name type="scientific">Caenorhabditis remanei</name>
    <name type="common">Caenorhabditis vulgaris</name>
    <dbReference type="NCBI Taxonomy" id="31234"/>
    <lineage>
        <taxon>Eukaryota</taxon>
        <taxon>Metazoa</taxon>
        <taxon>Ecdysozoa</taxon>
        <taxon>Nematoda</taxon>
        <taxon>Chromadorea</taxon>
        <taxon>Rhabditida</taxon>
        <taxon>Rhabditina</taxon>
        <taxon>Rhabditomorpha</taxon>
        <taxon>Rhabditoidea</taxon>
        <taxon>Rhabditidae</taxon>
        <taxon>Peloderinae</taxon>
        <taxon>Caenorhabditis</taxon>
    </lineage>
</organism>
<keyword evidence="2" id="KW-0479">Metal-binding</keyword>
<feature type="domain" description="HAT C-terminal dimerisation" evidence="7">
    <location>
        <begin position="430"/>
        <end position="492"/>
    </location>
</feature>
<dbReference type="GeneID" id="9827246"/>
<proteinExistence type="predicted"/>
<dbReference type="CTD" id="9827246"/>
<dbReference type="GO" id="GO:0008270">
    <property type="term" value="F:zinc ion binding"/>
    <property type="evidence" value="ECO:0007669"/>
    <property type="project" value="UniProtKB-KW"/>
</dbReference>
<gene>
    <name evidence="8" type="ORF">GCK72_012673</name>
</gene>